<accession>A0ACC1XUJ2</accession>
<name>A0ACC1XUJ2_MELAZ</name>
<proteinExistence type="predicted"/>
<reference evidence="1 2" key="1">
    <citation type="journal article" date="2023" name="Science">
        <title>Complex scaffold remodeling in plant triterpene biosynthesis.</title>
        <authorList>
            <person name="De La Pena R."/>
            <person name="Hodgson H."/>
            <person name="Liu J.C."/>
            <person name="Stephenson M.J."/>
            <person name="Martin A.C."/>
            <person name="Owen C."/>
            <person name="Harkess A."/>
            <person name="Leebens-Mack J."/>
            <person name="Jimenez L.E."/>
            <person name="Osbourn A."/>
            <person name="Sattely E.S."/>
        </authorList>
    </citation>
    <scope>NUCLEOTIDE SEQUENCE [LARGE SCALE GENOMIC DNA]</scope>
    <source>
        <strain evidence="2">cv. JPN11</strain>
        <tissue evidence="1">Leaf</tissue>
    </source>
</reference>
<dbReference type="EMBL" id="CM051400">
    <property type="protein sequence ID" value="KAJ4714389.1"/>
    <property type="molecule type" value="Genomic_DNA"/>
</dbReference>
<evidence type="ECO:0000313" key="1">
    <source>
        <dbReference type="EMBL" id="KAJ4714389.1"/>
    </source>
</evidence>
<organism evidence="1 2">
    <name type="scientific">Melia azedarach</name>
    <name type="common">Chinaberry tree</name>
    <dbReference type="NCBI Taxonomy" id="155640"/>
    <lineage>
        <taxon>Eukaryota</taxon>
        <taxon>Viridiplantae</taxon>
        <taxon>Streptophyta</taxon>
        <taxon>Embryophyta</taxon>
        <taxon>Tracheophyta</taxon>
        <taxon>Spermatophyta</taxon>
        <taxon>Magnoliopsida</taxon>
        <taxon>eudicotyledons</taxon>
        <taxon>Gunneridae</taxon>
        <taxon>Pentapetalae</taxon>
        <taxon>rosids</taxon>
        <taxon>malvids</taxon>
        <taxon>Sapindales</taxon>
        <taxon>Meliaceae</taxon>
        <taxon>Melia</taxon>
    </lineage>
</organism>
<dbReference type="Proteomes" id="UP001164539">
    <property type="component" value="Chromosome 7"/>
</dbReference>
<gene>
    <name evidence="1" type="ORF">OWV82_012886</name>
</gene>
<evidence type="ECO:0000313" key="2">
    <source>
        <dbReference type="Proteomes" id="UP001164539"/>
    </source>
</evidence>
<protein>
    <submittedName>
        <fullName evidence="1">Laccase</fullName>
    </submittedName>
</protein>
<sequence>MAARRGNFFSGLTFFPFVLLGIVSFPAEAAIKKYQFDIQVKNVSRLCHAKPIVTVNGRFPGPTIYVREGDRVLVNVTNHAQYNMSIHWHGLKQYRNGWADGPAYITQCPIKTGSSYTYDFNVTGQRGTLWWHAHILWLRATVYGAVVIMPKPGNPFPFPQPNREEVIILGEWWHSDVEEIERQGNKMGLPPNMSDAHTINGKPGPLFPCSEKHTFAMEVESGRTYLLRIINAALNDELFFAIAGHSLTVVEVDAVYTKPFTTQSILIAPGQTTNPQEYSNTKASQILFFQLFPNCLPPNDTESALSYNKKLRSLNTPQFLANVPQKVDRKLFYTIGFGKDSCPACVNGTRLLATLNNISFVMPETALLQAHYFNLKGVFKADFPDKPPKAFNYTGAPLTANLGTARATRLSKIAFNSTVELVLQDTNLLTVESHPFHLHGYNFFVVGTGIGNFDPVKDPAEYNLVDPIERNTVGVPTGGWTAIRFRADNPGVWFMHCHLELHTGWGLKTAFVVDNGPGSDQSILPPPKDLPPC</sequence>
<comment type="caution">
    <text evidence="1">The sequence shown here is derived from an EMBL/GenBank/DDBJ whole genome shotgun (WGS) entry which is preliminary data.</text>
</comment>
<keyword evidence="2" id="KW-1185">Reference proteome</keyword>